<dbReference type="WBParaSite" id="Csp11.Scaffold629.g7685.t1">
    <property type="protein sequence ID" value="Csp11.Scaffold629.g7685.t1"/>
    <property type="gene ID" value="Csp11.Scaffold629.g7685"/>
</dbReference>
<keyword evidence="1" id="KW-0472">Membrane</keyword>
<sequence length="82" mass="9085">MSRCFEVSIPFLIILIPAIILSILGYSGINNQGVNNLVFLITSTHGAISAIMMLYLQKPYREFCCKLLSIVRHPKISVASTT</sequence>
<dbReference type="Pfam" id="PF10318">
    <property type="entry name" value="7TM_GPCR_Srh"/>
    <property type="match status" value="1"/>
</dbReference>
<dbReference type="AlphaFoldDB" id="A0A1I7UBL2"/>
<evidence type="ECO:0000256" key="1">
    <source>
        <dbReference type="SAM" id="Phobius"/>
    </source>
</evidence>
<feature type="transmembrane region" description="Helical" evidence="1">
    <location>
        <begin position="37"/>
        <end position="56"/>
    </location>
</feature>
<evidence type="ECO:0000313" key="3">
    <source>
        <dbReference type="WBParaSite" id="Csp11.Scaffold629.g7685.t1"/>
    </source>
</evidence>
<dbReference type="InterPro" id="IPR019422">
    <property type="entry name" value="7TM_GPCR_serpentine_rcpt_Srh"/>
</dbReference>
<keyword evidence="1" id="KW-1133">Transmembrane helix</keyword>
<reference evidence="3" key="1">
    <citation type="submission" date="2016-11" db="UniProtKB">
        <authorList>
            <consortium name="WormBaseParasite"/>
        </authorList>
    </citation>
    <scope>IDENTIFICATION</scope>
</reference>
<proteinExistence type="predicted"/>
<protein>
    <submittedName>
        <fullName evidence="3">G_PROTEIN_RECEP_F1_2 domain-containing protein</fullName>
    </submittedName>
</protein>
<evidence type="ECO:0000313" key="2">
    <source>
        <dbReference type="Proteomes" id="UP000095282"/>
    </source>
</evidence>
<name>A0A1I7UBL2_9PELO</name>
<feature type="transmembrane region" description="Helical" evidence="1">
    <location>
        <begin position="7"/>
        <end position="25"/>
    </location>
</feature>
<accession>A0A1I7UBL2</accession>
<organism evidence="2 3">
    <name type="scientific">Caenorhabditis tropicalis</name>
    <dbReference type="NCBI Taxonomy" id="1561998"/>
    <lineage>
        <taxon>Eukaryota</taxon>
        <taxon>Metazoa</taxon>
        <taxon>Ecdysozoa</taxon>
        <taxon>Nematoda</taxon>
        <taxon>Chromadorea</taxon>
        <taxon>Rhabditida</taxon>
        <taxon>Rhabditina</taxon>
        <taxon>Rhabditomorpha</taxon>
        <taxon>Rhabditoidea</taxon>
        <taxon>Rhabditidae</taxon>
        <taxon>Peloderinae</taxon>
        <taxon>Caenorhabditis</taxon>
    </lineage>
</organism>
<dbReference type="Proteomes" id="UP000095282">
    <property type="component" value="Unplaced"/>
</dbReference>
<keyword evidence="2" id="KW-1185">Reference proteome</keyword>
<keyword evidence="1" id="KW-0812">Transmembrane</keyword>